<keyword evidence="7" id="KW-0732">Signal</keyword>
<feature type="signal peptide" evidence="7">
    <location>
        <begin position="1"/>
        <end position="23"/>
    </location>
</feature>
<evidence type="ECO:0000256" key="6">
    <source>
        <dbReference type="PROSITE-ProRule" id="PRU00433"/>
    </source>
</evidence>
<keyword evidence="4" id="KW-0249">Electron transport</keyword>
<evidence type="ECO:0000256" key="1">
    <source>
        <dbReference type="ARBA" id="ARBA00022448"/>
    </source>
</evidence>
<dbReference type="InterPro" id="IPR002327">
    <property type="entry name" value="Cyt_c_1A/1B"/>
</dbReference>
<dbReference type="PANTHER" id="PTHR11961">
    <property type="entry name" value="CYTOCHROME C"/>
    <property type="match status" value="1"/>
</dbReference>
<feature type="chain" id="PRO_5046293627" evidence="7">
    <location>
        <begin position="24"/>
        <end position="129"/>
    </location>
</feature>
<evidence type="ECO:0000256" key="4">
    <source>
        <dbReference type="ARBA" id="ARBA00022982"/>
    </source>
</evidence>
<dbReference type="Proteomes" id="UP000258016">
    <property type="component" value="Chromosome"/>
</dbReference>
<sequence>MIAPKSLVLAVLVATTAAHPAAAQSAPAAGDPARGAKVYESNCTGCHAPDANGVGPAHRGVFGRKAGSAPGFAYSPGLKKAKFAWDAARLDKWLTSPQAFIPGAKMGFRLADAQRRADVIAYLKKESGK</sequence>
<evidence type="ECO:0000256" key="3">
    <source>
        <dbReference type="ARBA" id="ARBA00022723"/>
    </source>
</evidence>
<dbReference type="PRINTS" id="PR00604">
    <property type="entry name" value="CYTCHRMECIAB"/>
</dbReference>
<dbReference type="EMBL" id="CP020083">
    <property type="protein sequence ID" value="ASR50321.1"/>
    <property type="molecule type" value="Genomic_DNA"/>
</dbReference>
<dbReference type="RefSeq" id="WP_117351266.1">
    <property type="nucleotide sequence ID" value="NZ_CP020083.1"/>
</dbReference>
<organism evidence="9 10">
    <name type="scientific">Blastomonas fulva</name>
    <dbReference type="NCBI Taxonomy" id="1550728"/>
    <lineage>
        <taxon>Bacteria</taxon>
        <taxon>Pseudomonadati</taxon>
        <taxon>Pseudomonadota</taxon>
        <taxon>Alphaproteobacteria</taxon>
        <taxon>Sphingomonadales</taxon>
        <taxon>Sphingomonadaceae</taxon>
        <taxon>Blastomonas</taxon>
    </lineage>
</organism>
<name>A0ABM6M3C8_9SPHN</name>
<dbReference type="GeneID" id="303484264"/>
<dbReference type="InterPro" id="IPR009056">
    <property type="entry name" value="Cyt_c-like_dom"/>
</dbReference>
<evidence type="ECO:0000256" key="2">
    <source>
        <dbReference type="ARBA" id="ARBA00022617"/>
    </source>
</evidence>
<keyword evidence="2 6" id="KW-0349">Heme</keyword>
<protein>
    <submittedName>
        <fullName evidence="9">Cytochrome C</fullName>
    </submittedName>
</protein>
<evidence type="ECO:0000259" key="8">
    <source>
        <dbReference type="PROSITE" id="PS51007"/>
    </source>
</evidence>
<evidence type="ECO:0000313" key="10">
    <source>
        <dbReference type="Proteomes" id="UP000258016"/>
    </source>
</evidence>
<evidence type="ECO:0000256" key="5">
    <source>
        <dbReference type="ARBA" id="ARBA00023004"/>
    </source>
</evidence>
<feature type="domain" description="Cytochrome c" evidence="8">
    <location>
        <begin position="30"/>
        <end position="127"/>
    </location>
</feature>
<keyword evidence="1" id="KW-0813">Transport</keyword>
<gene>
    <name evidence="9" type="ORF">B5J99_01600</name>
</gene>
<keyword evidence="10" id="KW-1185">Reference proteome</keyword>
<evidence type="ECO:0000256" key="7">
    <source>
        <dbReference type="SAM" id="SignalP"/>
    </source>
</evidence>
<accession>A0ABM6M3C8</accession>
<keyword evidence="5 6" id="KW-0408">Iron</keyword>
<keyword evidence="3 6" id="KW-0479">Metal-binding</keyword>
<dbReference type="Gene3D" id="1.10.760.10">
    <property type="entry name" value="Cytochrome c-like domain"/>
    <property type="match status" value="1"/>
</dbReference>
<dbReference type="SUPFAM" id="SSF46626">
    <property type="entry name" value="Cytochrome c"/>
    <property type="match status" value="1"/>
</dbReference>
<dbReference type="Pfam" id="PF00034">
    <property type="entry name" value="Cytochrom_C"/>
    <property type="match status" value="1"/>
</dbReference>
<reference evidence="9 10" key="1">
    <citation type="submission" date="2017-03" db="EMBL/GenBank/DDBJ databases">
        <title>Complete genome sequence of Blastomonas fulva degrading microcsystin LR.</title>
        <authorList>
            <person name="Lee H.-g."/>
            <person name="Jin L."/>
            <person name="oh H.-M."/>
        </authorList>
    </citation>
    <scope>NUCLEOTIDE SEQUENCE [LARGE SCALE GENOMIC DNA]</scope>
    <source>
        <strain evidence="9 10">T2</strain>
    </source>
</reference>
<dbReference type="PROSITE" id="PS51007">
    <property type="entry name" value="CYTC"/>
    <property type="match status" value="1"/>
</dbReference>
<proteinExistence type="predicted"/>
<dbReference type="InterPro" id="IPR036909">
    <property type="entry name" value="Cyt_c-like_dom_sf"/>
</dbReference>
<evidence type="ECO:0000313" key="9">
    <source>
        <dbReference type="EMBL" id="ASR50321.1"/>
    </source>
</evidence>